<dbReference type="WBParaSite" id="SSLN_0000478401-mRNA-1">
    <property type="protein sequence ID" value="SSLN_0000478401-mRNA-1"/>
    <property type="gene ID" value="SSLN_0000478401"/>
</dbReference>
<dbReference type="PROSITE" id="PS50878">
    <property type="entry name" value="RT_POL"/>
    <property type="match status" value="1"/>
</dbReference>
<dbReference type="PANTHER" id="PTHR47027:SF26">
    <property type="entry name" value="REVERSE TRANSCRIPTASE DOMAIN-CONTAINING PROTEIN"/>
    <property type="match status" value="1"/>
</dbReference>
<protein>
    <submittedName>
        <fullName evidence="4">Reverse transcriptase domain-containing protein</fullName>
    </submittedName>
</protein>
<dbReference type="Pfam" id="PF00078">
    <property type="entry name" value="RVT_1"/>
    <property type="match status" value="1"/>
</dbReference>
<dbReference type="Proteomes" id="UP000275846">
    <property type="component" value="Unassembled WGS sequence"/>
</dbReference>
<dbReference type="SUPFAM" id="SSF56672">
    <property type="entry name" value="DNA/RNA polymerases"/>
    <property type="match status" value="1"/>
</dbReference>
<dbReference type="EMBL" id="UYSU01032937">
    <property type="protein sequence ID" value="VDL91014.1"/>
    <property type="molecule type" value="Genomic_DNA"/>
</dbReference>
<gene>
    <name evidence="2" type="ORF">SSLN_LOCUS4629</name>
</gene>
<sequence length="185" mass="20140">MTARVADNGTVSEACAITNGVKQGSVLAPTLFSLMFSAMLVYAYHDEQPGIRIAYRTSGHLLNSRRMQATTRMSSATVHDLLFADDCALNMVTKEDMQRSMDLFSPGWANFGLTISKAKTVVIHQPPLSKANNASRINVNGAQIKNVETLAYLESMLSSNTKIDDEVAHRISKASQAFGRLQASV</sequence>
<dbReference type="AlphaFoldDB" id="A0A183SK81"/>
<evidence type="ECO:0000313" key="2">
    <source>
        <dbReference type="EMBL" id="VDL91014.1"/>
    </source>
</evidence>
<evidence type="ECO:0000313" key="4">
    <source>
        <dbReference type="WBParaSite" id="SSLN_0000478401-mRNA-1"/>
    </source>
</evidence>
<dbReference type="InterPro" id="IPR043502">
    <property type="entry name" value="DNA/RNA_pol_sf"/>
</dbReference>
<reference evidence="4" key="1">
    <citation type="submission" date="2016-06" db="UniProtKB">
        <authorList>
            <consortium name="WormBaseParasite"/>
        </authorList>
    </citation>
    <scope>IDENTIFICATION</scope>
</reference>
<accession>A0A183SK81</accession>
<feature type="domain" description="Reverse transcriptase" evidence="1">
    <location>
        <begin position="1"/>
        <end position="144"/>
    </location>
</feature>
<dbReference type="OrthoDB" id="425681at2759"/>
<organism evidence="4">
    <name type="scientific">Schistocephalus solidus</name>
    <name type="common">Tapeworm</name>
    <dbReference type="NCBI Taxonomy" id="70667"/>
    <lineage>
        <taxon>Eukaryota</taxon>
        <taxon>Metazoa</taxon>
        <taxon>Spiralia</taxon>
        <taxon>Lophotrochozoa</taxon>
        <taxon>Platyhelminthes</taxon>
        <taxon>Cestoda</taxon>
        <taxon>Eucestoda</taxon>
        <taxon>Diphyllobothriidea</taxon>
        <taxon>Diphyllobothriidae</taxon>
        <taxon>Schistocephalus</taxon>
    </lineage>
</organism>
<dbReference type="InterPro" id="IPR000477">
    <property type="entry name" value="RT_dom"/>
</dbReference>
<keyword evidence="3" id="KW-1185">Reference proteome</keyword>
<dbReference type="PANTHER" id="PTHR47027">
    <property type="entry name" value="REVERSE TRANSCRIPTASE DOMAIN-CONTAINING PROTEIN"/>
    <property type="match status" value="1"/>
</dbReference>
<evidence type="ECO:0000313" key="3">
    <source>
        <dbReference type="Proteomes" id="UP000275846"/>
    </source>
</evidence>
<name>A0A183SK81_SCHSO</name>
<reference evidence="2 3" key="2">
    <citation type="submission" date="2018-11" db="EMBL/GenBank/DDBJ databases">
        <authorList>
            <consortium name="Pathogen Informatics"/>
        </authorList>
    </citation>
    <scope>NUCLEOTIDE SEQUENCE [LARGE SCALE GENOMIC DNA]</scope>
    <source>
        <strain evidence="2 3">NST_G2</strain>
    </source>
</reference>
<proteinExistence type="predicted"/>
<evidence type="ECO:0000259" key="1">
    <source>
        <dbReference type="PROSITE" id="PS50878"/>
    </source>
</evidence>